<evidence type="ECO:0008006" key="3">
    <source>
        <dbReference type="Google" id="ProtNLM"/>
    </source>
</evidence>
<reference evidence="1" key="1">
    <citation type="submission" date="2023-07" db="EMBL/GenBank/DDBJ databases">
        <title>Two novel species in the genus Flavivirga.</title>
        <authorList>
            <person name="Kwon K."/>
        </authorList>
    </citation>
    <scope>NUCLEOTIDE SEQUENCE</scope>
    <source>
        <strain evidence="1">KCTC 52353</strain>
    </source>
</reference>
<organism evidence="1 2">
    <name type="scientific">Flavivirga aquimarina</name>
    <dbReference type="NCBI Taxonomy" id="2027862"/>
    <lineage>
        <taxon>Bacteria</taxon>
        <taxon>Pseudomonadati</taxon>
        <taxon>Bacteroidota</taxon>
        <taxon>Flavobacteriia</taxon>
        <taxon>Flavobacteriales</taxon>
        <taxon>Flavobacteriaceae</taxon>
        <taxon>Flavivirga</taxon>
    </lineage>
</organism>
<evidence type="ECO:0000313" key="1">
    <source>
        <dbReference type="EMBL" id="MDO5970789.1"/>
    </source>
</evidence>
<gene>
    <name evidence="1" type="ORF">Q4Q35_13310</name>
</gene>
<comment type="caution">
    <text evidence="1">The sequence shown here is derived from an EMBL/GenBank/DDBJ whole genome shotgun (WGS) entry which is preliminary data.</text>
</comment>
<proteinExistence type="predicted"/>
<sequence length="80" mass="9355">MEDLFKETEQVRLQIARKTNSKRKDKPYVAYIKEAMRKIIETSISQICSLMPRHINAVTTNGFIIKLMLVVMAFQIKQII</sequence>
<dbReference type="Proteomes" id="UP001176883">
    <property type="component" value="Unassembled WGS sequence"/>
</dbReference>
<keyword evidence="2" id="KW-1185">Reference proteome</keyword>
<accession>A0ABT8WCB9</accession>
<dbReference type="EMBL" id="JAUOEK010000134">
    <property type="protein sequence ID" value="MDO5970789.1"/>
    <property type="molecule type" value="Genomic_DNA"/>
</dbReference>
<name>A0ABT8WCB9_9FLAO</name>
<evidence type="ECO:0000313" key="2">
    <source>
        <dbReference type="Proteomes" id="UP001176883"/>
    </source>
</evidence>
<protein>
    <recommendedName>
        <fullName evidence="3">Transposase DDE domain-containing protein</fullName>
    </recommendedName>
</protein>